<dbReference type="InterPro" id="IPR009944">
    <property type="entry name" value="Amastin"/>
</dbReference>
<feature type="transmembrane region" description="Helical" evidence="1">
    <location>
        <begin position="164"/>
        <end position="185"/>
    </location>
</feature>
<sequence length="272" mass="29406">MVRGVSSYESCRLLPPHQTVHRLIRPYCSGQPLKLQLADTDELCVVSDAAFFPMDIASHPFCNPGSSTSPSLPPSLSDNPARPSTANMLCFHPIASLLVFTSAVLAVVTLVPHVPWFEIVDNNNHDNVRFEASLFEICDGSNNCEYQDFPFNDGDINQAEGLRIAAISGLVVASLFGVISSITYLCCVPGCGSTSNMLNFVGLLLADISLAILFADYDENPEDVTDQYFAAPNDEAELETGFYLIIAGAVLSFLAMCIGCGGFFHHRKNTAV</sequence>
<dbReference type="InParanoid" id="A9UVC6"/>
<feature type="transmembrane region" description="Helical" evidence="1">
    <location>
        <begin position="89"/>
        <end position="111"/>
    </location>
</feature>
<dbReference type="Pfam" id="PF07344">
    <property type="entry name" value="Amastin"/>
    <property type="match status" value="1"/>
</dbReference>
<proteinExistence type="predicted"/>
<accession>A9UVC6</accession>
<dbReference type="KEGG" id="mbr:MONBRDRAFT_23961"/>
<organism evidence="2 3">
    <name type="scientific">Monosiga brevicollis</name>
    <name type="common">Choanoflagellate</name>
    <dbReference type="NCBI Taxonomy" id="81824"/>
    <lineage>
        <taxon>Eukaryota</taxon>
        <taxon>Choanoflagellata</taxon>
        <taxon>Craspedida</taxon>
        <taxon>Salpingoecidae</taxon>
        <taxon>Monosiga</taxon>
    </lineage>
</organism>
<feature type="transmembrane region" description="Helical" evidence="1">
    <location>
        <begin position="197"/>
        <end position="215"/>
    </location>
</feature>
<dbReference type="AlphaFoldDB" id="A9UVC6"/>
<dbReference type="Gene3D" id="1.20.140.150">
    <property type="match status" value="1"/>
</dbReference>
<gene>
    <name evidence="2" type="ORF">MONBRDRAFT_23961</name>
</gene>
<evidence type="ECO:0000256" key="1">
    <source>
        <dbReference type="SAM" id="Phobius"/>
    </source>
</evidence>
<evidence type="ECO:0000313" key="2">
    <source>
        <dbReference type="EMBL" id="EDQ91059.1"/>
    </source>
</evidence>
<reference evidence="2 3" key="1">
    <citation type="journal article" date="2008" name="Nature">
        <title>The genome of the choanoflagellate Monosiga brevicollis and the origin of metazoans.</title>
        <authorList>
            <consortium name="JGI Sequencing"/>
            <person name="King N."/>
            <person name="Westbrook M.J."/>
            <person name="Young S.L."/>
            <person name="Kuo A."/>
            <person name="Abedin M."/>
            <person name="Chapman J."/>
            <person name="Fairclough S."/>
            <person name="Hellsten U."/>
            <person name="Isogai Y."/>
            <person name="Letunic I."/>
            <person name="Marr M."/>
            <person name="Pincus D."/>
            <person name="Putnam N."/>
            <person name="Rokas A."/>
            <person name="Wright K.J."/>
            <person name="Zuzow R."/>
            <person name="Dirks W."/>
            <person name="Good M."/>
            <person name="Goodstein D."/>
            <person name="Lemons D."/>
            <person name="Li W."/>
            <person name="Lyons J.B."/>
            <person name="Morris A."/>
            <person name="Nichols S."/>
            <person name="Richter D.J."/>
            <person name="Salamov A."/>
            <person name="Bork P."/>
            <person name="Lim W.A."/>
            <person name="Manning G."/>
            <person name="Miller W.T."/>
            <person name="McGinnis W."/>
            <person name="Shapiro H."/>
            <person name="Tjian R."/>
            <person name="Grigoriev I.V."/>
            <person name="Rokhsar D."/>
        </authorList>
    </citation>
    <scope>NUCLEOTIDE SEQUENCE [LARGE SCALE GENOMIC DNA]</scope>
    <source>
        <strain evidence="3">MX1 / ATCC 50154</strain>
    </source>
</reference>
<dbReference type="Proteomes" id="UP000001357">
    <property type="component" value="Unassembled WGS sequence"/>
</dbReference>
<protein>
    <submittedName>
        <fullName evidence="2">Uncharacterized protein</fullName>
    </submittedName>
</protein>
<dbReference type="GeneID" id="5889429"/>
<dbReference type="GO" id="GO:0005886">
    <property type="term" value="C:plasma membrane"/>
    <property type="evidence" value="ECO:0000318"/>
    <property type="project" value="GO_Central"/>
</dbReference>
<name>A9UVC6_MONBE</name>
<keyword evidence="3" id="KW-1185">Reference proteome</keyword>
<keyword evidence="1" id="KW-1133">Transmembrane helix</keyword>
<feature type="transmembrane region" description="Helical" evidence="1">
    <location>
        <begin position="242"/>
        <end position="264"/>
    </location>
</feature>
<dbReference type="EMBL" id="CH991546">
    <property type="protein sequence ID" value="EDQ91059.1"/>
    <property type="molecule type" value="Genomic_DNA"/>
</dbReference>
<dbReference type="RefSeq" id="XP_001744356.1">
    <property type="nucleotide sequence ID" value="XM_001744304.1"/>
</dbReference>
<keyword evidence="1" id="KW-0812">Transmembrane</keyword>
<evidence type="ECO:0000313" key="3">
    <source>
        <dbReference type="Proteomes" id="UP000001357"/>
    </source>
</evidence>
<keyword evidence="1" id="KW-0472">Membrane</keyword>